<name>A0A3A4B9W6_9ACTN</name>
<evidence type="ECO:0000259" key="4">
    <source>
        <dbReference type="Pfam" id="PF01471"/>
    </source>
</evidence>
<dbReference type="InterPro" id="IPR036366">
    <property type="entry name" value="PGBDSf"/>
</dbReference>
<dbReference type="PANTHER" id="PTHR32347">
    <property type="entry name" value="EFFLUX SYSTEM COMPONENT YKNX-RELATED"/>
    <property type="match status" value="1"/>
</dbReference>
<feature type="domain" description="Peptidoglycan binding-like" evidence="4">
    <location>
        <begin position="119"/>
        <end position="171"/>
    </location>
</feature>
<dbReference type="Pfam" id="PF01471">
    <property type="entry name" value="PG_binding_1"/>
    <property type="match status" value="1"/>
</dbReference>
<evidence type="ECO:0000256" key="1">
    <source>
        <dbReference type="ARBA" id="ARBA00004196"/>
    </source>
</evidence>
<comment type="subcellular location">
    <subcellularLocation>
        <location evidence="1">Cell envelope</location>
    </subcellularLocation>
</comment>
<evidence type="ECO:0000256" key="2">
    <source>
        <dbReference type="ARBA" id="ARBA00023054"/>
    </source>
</evidence>
<dbReference type="InterPro" id="IPR036365">
    <property type="entry name" value="PGBD-like_sf"/>
</dbReference>
<dbReference type="SUPFAM" id="SSF47090">
    <property type="entry name" value="PGBD-like"/>
    <property type="match status" value="1"/>
</dbReference>
<evidence type="ECO:0000313" key="5">
    <source>
        <dbReference type="EMBL" id="RJL30988.1"/>
    </source>
</evidence>
<keyword evidence="6" id="KW-1185">Reference proteome</keyword>
<feature type="region of interest" description="Disordered" evidence="3">
    <location>
        <begin position="330"/>
        <end position="349"/>
    </location>
</feature>
<dbReference type="InterPro" id="IPR002477">
    <property type="entry name" value="Peptidoglycan-bd-like"/>
</dbReference>
<dbReference type="RefSeq" id="WP_119928409.1">
    <property type="nucleotide sequence ID" value="NZ_QZEY01000008.1"/>
</dbReference>
<dbReference type="OrthoDB" id="3268648at2"/>
<dbReference type="Gene3D" id="1.10.101.10">
    <property type="entry name" value="PGBD-like superfamily/PGBD"/>
    <property type="match status" value="1"/>
</dbReference>
<reference evidence="5 6" key="1">
    <citation type="submission" date="2018-09" db="EMBL/GenBank/DDBJ databases">
        <title>YIM 75507 draft genome.</title>
        <authorList>
            <person name="Tang S."/>
            <person name="Feng Y."/>
        </authorList>
    </citation>
    <scope>NUCLEOTIDE SEQUENCE [LARGE SCALE GENOMIC DNA]</scope>
    <source>
        <strain evidence="5 6">YIM 75507</strain>
    </source>
</reference>
<dbReference type="AlphaFoldDB" id="A0A3A4B9W6"/>
<sequence>MRRILLAVAALVVLGAGVTVWRLSATTPTAAAPASAPAGATVPITRGDLVDTVTAGGTLGYADRRDLAAGRAGVVTSVPAEGTLIRRGKALYRVDREPVVLMYGTLPLYRDLRHGVKDGPDVRQLERNLRALGHGDGLTVDRHFSLGTARAVRRWQKAAGLPRTGEVTAAQVVFLPGPVRLARARLAVGEKVSAGAAALTVTGTRRTVTVELDVSRREVARKGARVNVELPGGRSVAGEVARVGRVAVRSTAKENALVVRVEIDVPARLAGGFDQAPVVVGFSIRLRRGVLSVPVEALLALREGGYGVELHGPGGRRVVPVTPGAYGGGRVEVSGPGVTEGAQAGVPAR</sequence>
<evidence type="ECO:0000256" key="3">
    <source>
        <dbReference type="SAM" id="MobiDB-lite"/>
    </source>
</evidence>
<gene>
    <name evidence="5" type="ORF">D5H75_22165</name>
</gene>
<dbReference type="GO" id="GO:0030313">
    <property type="term" value="C:cell envelope"/>
    <property type="evidence" value="ECO:0007669"/>
    <property type="project" value="UniProtKB-SubCell"/>
</dbReference>
<organism evidence="5 6">
    <name type="scientific">Bailinhaonella thermotolerans</name>
    <dbReference type="NCBI Taxonomy" id="1070861"/>
    <lineage>
        <taxon>Bacteria</taxon>
        <taxon>Bacillati</taxon>
        <taxon>Actinomycetota</taxon>
        <taxon>Actinomycetes</taxon>
        <taxon>Streptosporangiales</taxon>
        <taxon>Streptosporangiaceae</taxon>
        <taxon>Bailinhaonella</taxon>
    </lineage>
</organism>
<comment type="caution">
    <text evidence="5">The sequence shown here is derived from an EMBL/GenBank/DDBJ whole genome shotgun (WGS) entry which is preliminary data.</text>
</comment>
<protein>
    <submittedName>
        <fullName evidence="5">Peptidoglycan-binding protein</fullName>
    </submittedName>
</protein>
<dbReference type="InterPro" id="IPR050465">
    <property type="entry name" value="UPF0194_transport"/>
</dbReference>
<dbReference type="EMBL" id="QZEY01000008">
    <property type="protein sequence ID" value="RJL30988.1"/>
    <property type="molecule type" value="Genomic_DNA"/>
</dbReference>
<dbReference type="Proteomes" id="UP000265768">
    <property type="component" value="Unassembled WGS sequence"/>
</dbReference>
<accession>A0A3A4B9W6</accession>
<keyword evidence="2" id="KW-0175">Coiled coil</keyword>
<proteinExistence type="predicted"/>
<evidence type="ECO:0000313" key="6">
    <source>
        <dbReference type="Proteomes" id="UP000265768"/>
    </source>
</evidence>